<evidence type="ECO:0000313" key="2">
    <source>
        <dbReference type="Proteomes" id="UP001055108"/>
    </source>
</evidence>
<keyword evidence="2" id="KW-1185">Reference proteome</keyword>
<name>A0AA37HLY8_9HYPH</name>
<reference evidence="1" key="1">
    <citation type="journal article" date="2016" name="Front. Microbiol.">
        <title>Genome Sequence of the Piezophilic, Mesophilic Sulfate-Reducing Bacterium Desulfovibrio indicus J2T.</title>
        <authorList>
            <person name="Cao J."/>
            <person name="Maignien L."/>
            <person name="Shao Z."/>
            <person name="Alain K."/>
            <person name="Jebbar M."/>
        </authorList>
    </citation>
    <scope>NUCLEOTIDE SEQUENCE</scope>
    <source>
        <strain evidence="1">NBRC 103626</strain>
    </source>
</reference>
<protein>
    <submittedName>
        <fullName evidence="1">Uncharacterized protein</fullName>
    </submittedName>
</protein>
<dbReference type="Proteomes" id="UP001055108">
    <property type="component" value="Unassembled WGS sequence"/>
</dbReference>
<proteinExistence type="predicted"/>
<sequence>MLAGGFEIPAAAAAALPMVVSPLTMKVVLMALVILVLLAIGDTVAPKKGPRR</sequence>
<dbReference type="AlphaFoldDB" id="A0AA37HLY8"/>
<dbReference type="EMBL" id="BPQM01000026">
    <property type="protein sequence ID" value="GJD77995.1"/>
    <property type="molecule type" value="Genomic_DNA"/>
</dbReference>
<comment type="caution">
    <text evidence="1">The sequence shown here is derived from an EMBL/GenBank/DDBJ whole genome shotgun (WGS) entry which is preliminary data.</text>
</comment>
<reference evidence="1" key="2">
    <citation type="submission" date="2021-08" db="EMBL/GenBank/DDBJ databases">
        <authorList>
            <person name="Tani A."/>
            <person name="Ola A."/>
            <person name="Ogura Y."/>
            <person name="Katsura K."/>
            <person name="Hayashi T."/>
        </authorList>
    </citation>
    <scope>NUCLEOTIDE SEQUENCE</scope>
    <source>
        <strain evidence="1">NBRC 103626</strain>
    </source>
</reference>
<accession>A0AA37HLY8</accession>
<evidence type="ECO:0000313" key="1">
    <source>
        <dbReference type="EMBL" id="GJD77995.1"/>
    </source>
</evidence>
<gene>
    <name evidence="1" type="ORF">NBEOAGPD_1207</name>
</gene>
<organism evidence="1 2">
    <name type="scientific">Methylobacterium gregans</name>
    <dbReference type="NCBI Taxonomy" id="374424"/>
    <lineage>
        <taxon>Bacteria</taxon>
        <taxon>Pseudomonadati</taxon>
        <taxon>Pseudomonadota</taxon>
        <taxon>Alphaproteobacteria</taxon>
        <taxon>Hyphomicrobiales</taxon>
        <taxon>Methylobacteriaceae</taxon>
        <taxon>Methylobacterium</taxon>
    </lineage>
</organism>